<feature type="compositionally biased region" description="Acidic residues" evidence="11">
    <location>
        <begin position="39"/>
        <end position="51"/>
    </location>
</feature>
<dbReference type="InterPro" id="IPR010994">
    <property type="entry name" value="RuvA_2-like"/>
</dbReference>
<keyword evidence="14 16" id="KW-0251">Elongation factor</keyword>
<dbReference type="Gene3D" id="1.10.150.850">
    <property type="entry name" value="Spt6, helix-hairpin-helix domain"/>
    <property type="match status" value="1"/>
</dbReference>
<dbReference type="InterPro" id="IPR035420">
    <property type="entry name" value="Spt6_SH2"/>
</dbReference>
<dbReference type="SUPFAM" id="SSF47781">
    <property type="entry name" value="RuvA domain 2-like"/>
    <property type="match status" value="2"/>
</dbReference>
<evidence type="ECO:0000256" key="4">
    <source>
        <dbReference type="ARBA" id="ARBA00020248"/>
    </source>
</evidence>
<reference evidence="16" key="2">
    <citation type="submission" date="2020-04" db="EMBL/GenBank/DDBJ databases">
        <authorList>
            <consortium name="NCBI Genome Project"/>
        </authorList>
    </citation>
    <scope>NUCLEOTIDE SEQUENCE</scope>
    <source>
        <strain evidence="16">CBS 304.34</strain>
    </source>
</reference>
<feature type="region of interest" description="Disordered" evidence="11">
    <location>
        <begin position="1206"/>
        <end position="1226"/>
    </location>
</feature>
<dbReference type="Proteomes" id="UP000504636">
    <property type="component" value="Unplaced"/>
</dbReference>
<evidence type="ECO:0000256" key="3">
    <source>
        <dbReference type="ARBA" id="ARBA00009253"/>
    </source>
</evidence>
<keyword evidence="8 10" id="KW-0539">Nucleus</keyword>
<comment type="function">
    <text evidence="9">Histone H3-H4 chaperone that plays a role in maintenance of chromatin structure during RNA polymerase II transcription elongation thereby repressing transcription initiation from cryptic promoters. Mediates the reassembly of nucleosomes onto the promoters of at least a selected set of genes during repression; the nucleosome reassembly is essential for transcriptional repression. Essential for viability.</text>
</comment>
<feature type="domain" description="SH2" evidence="12">
    <location>
        <begin position="1235"/>
        <end position="1324"/>
    </location>
</feature>
<name>A0A6A6Z7A2_9PEZI</name>
<feature type="compositionally biased region" description="Acidic residues" evidence="11">
    <location>
        <begin position="61"/>
        <end position="71"/>
    </location>
</feature>
<dbReference type="SUPFAM" id="SSF50249">
    <property type="entry name" value="Nucleic acid-binding proteins"/>
    <property type="match status" value="1"/>
</dbReference>
<dbReference type="GO" id="GO:0005694">
    <property type="term" value="C:chromosome"/>
    <property type="evidence" value="ECO:0007669"/>
    <property type="project" value="UniProtKB-SubCell"/>
</dbReference>
<dbReference type="Pfam" id="PF14641">
    <property type="entry name" value="HTH_44"/>
    <property type="match status" value="1"/>
</dbReference>
<dbReference type="SMART" id="SM00316">
    <property type="entry name" value="S1"/>
    <property type="match status" value="1"/>
</dbReference>
<dbReference type="FunFam" id="3.30.420.140:FF:000007">
    <property type="entry name" value="Transcription elongation factor SPT6"/>
    <property type="match status" value="1"/>
</dbReference>
<dbReference type="Pfam" id="PF14635">
    <property type="entry name" value="HHH_7"/>
    <property type="match status" value="1"/>
</dbReference>
<dbReference type="Pfam" id="PF14639">
    <property type="entry name" value="YqgF"/>
    <property type="match status" value="1"/>
</dbReference>
<protein>
    <recommendedName>
        <fullName evidence="4 10">Transcription elongation factor Spt6</fullName>
    </recommendedName>
</protein>
<dbReference type="Pfam" id="PF14633">
    <property type="entry name" value="SH2_2"/>
    <property type="match status" value="1"/>
</dbReference>
<proteinExistence type="inferred from homology"/>
<evidence type="ECO:0000256" key="8">
    <source>
        <dbReference type="ARBA" id="ARBA00023242"/>
    </source>
</evidence>
<evidence type="ECO:0000313" key="14">
    <source>
        <dbReference type="EMBL" id="KAF2816553.1"/>
    </source>
</evidence>
<dbReference type="GO" id="GO:0140673">
    <property type="term" value="P:transcription elongation-coupled chromatin remodeling"/>
    <property type="evidence" value="ECO:0007669"/>
    <property type="project" value="InterPro"/>
</dbReference>
<dbReference type="InterPro" id="IPR023319">
    <property type="entry name" value="Tex-like_HTH_dom_sf"/>
</dbReference>
<feature type="compositionally biased region" description="Acidic residues" evidence="11">
    <location>
        <begin position="138"/>
        <end position="149"/>
    </location>
</feature>
<dbReference type="InterPro" id="IPR028088">
    <property type="entry name" value="Spt6_HTH_DNA-bd_dom"/>
</dbReference>
<feature type="compositionally biased region" description="Basic residues" evidence="11">
    <location>
        <begin position="112"/>
        <end position="122"/>
    </location>
</feature>
<dbReference type="InterPro" id="IPR032706">
    <property type="entry name" value="Spt6_HHH"/>
</dbReference>
<comment type="subcellular location">
    <subcellularLocation>
        <location evidence="2">Chromosome</location>
    </subcellularLocation>
    <subcellularLocation>
        <location evidence="1 10">Nucleus</location>
    </subcellularLocation>
</comment>
<dbReference type="Gene3D" id="1.10.10.2740">
    <property type="entry name" value="Spt6, Death-like domain"/>
    <property type="match status" value="1"/>
</dbReference>
<dbReference type="Gene3D" id="1.10.10.650">
    <property type="entry name" value="RuvA domain 2-like"/>
    <property type="match status" value="1"/>
</dbReference>
<feature type="compositionally biased region" description="Acidic residues" evidence="11">
    <location>
        <begin position="87"/>
        <end position="98"/>
    </location>
</feature>
<dbReference type="PANTHER" id="PTHR10145">
    <property type="entry name" value="TRANSCRIPTION ELONGATION FACTOR SPT6"/>
    <property type="match status" value="1"/>
</dbReference>
<dbReference type="SUPFAM" id="SSF158832">
    <property type="entry name" value="Tex N-terminal region-like"/>
    <property type="match status" value="1"/>
</dbReference>
<evidence type="ECO:0000256" key="2">
    <source>
        <dbReference type="ARBA" id="ARBA00004286"/>
    </source>
</evidence>
<dbReference type="Pfam" id="PF21710">
    <property type="entry name" value="Spt6_S1"/>
    <property type="match status" value="1"/>
</dbReference>
<evidence type="ECO:0000256" key="1">
    <source>
        <dbReference type="ARBA" id="ARBA00004123"/>
    </source>
</evidence>
<dbReference type="InterPro" id="IPR017072">
    <property type="entry name" value="TF_Spt6"/>
</dbReference>
<dbReference type="FunFam" id="1.10.150.850:FF:000001">
    <property type="entry name" value="Transcription elongation factor spt6"/>
    <property type="match status" value="1"/>
</dbReference>
<dbReference type="GO" id="GO:0042393">
    <property type="term" value="F:histone binding"/>
    <property type="evidence" value="ECO:0007669"/>
    <property type="project" value="TreeGrafter"/>
</dbReference>
<dbReference type="Gene3D" id="3.30.420.140">
    <property type="entry name" value="YqgF/RNase H-like domain"/>
    <property type="match status" value="1"/>
</dbReference>
<organism evidence="14">
    <name type="scientific">Mytilinidion resinicola</name>
    <dbReference type="NCBI Taxonomy" id="574789"/>
    <lineage>
        <taxon>Eukaryota</taxon>
        <taxon>Fungi</taxon>
        <taxon>Dikarya</taxon>
        <taxon>Ascomycota</taxon>
        <taxon>Pezizomycotina</taxon>
        <taxon>Dothideomycetes</taxon>
        <taxon>Pleosporomycetidae</taxon>
        <taxon>Mytilinidiales</taxon>
        <taxon>Mytilinidiaceae</taxon>
        <taxon>Mytilinidion</taxon>
    </lineage>
</organism>
<dbReference type="Pfam" id="PF22706">
    <property type="entry name" value="Tex_central_region"/>
    <property type="match status" value="1"/>
</dbReference>
<dbReference type="InterPro" id="IPR023323">
    <property type="entry name" value="Tex-like_dom_sf"/>
</dbReference>
<keyword evidence="15" id="KW-1185">Reference proteome</keyword>
<dbReference type="GO" id="GO:0003746">
    <property type="term" value="F:translation elongation factor activity"/>
    <property type="evidence" value="ECO:0007669"/>
    <property type="project" value="UniProtKB-KW"/>
</dbReference>
<dbReference type="SMART" id="SM00252">
    <property type="entry name" value="SH2"/>
    <property type="match status" value="1"/>
</dbReference>
<dbReference type="InterPro" id="IPR049540">
    <property type="entry name" value="Spt6-like_S1"/>
</dbReference>
<dbReference type="PIRSF" id="PIRSF036947">
    <property type="entry name" value="Spt6"/>
    <property type="match status" value="1"/>
</dbReference>
<feature type="domain" description="S1 motif" evidence="13">
    <location>
        <begin position="1113"/>
        <end position="1187"/>
    </location>
</feature>
<dbReference type="InterPro" id="IPR003029">
    <property type="entry name" value="S1_domain"/>
</dbReference>
<evidence type="ECO:0000259" key="12">
    <source>
        <dbReference type="SMART" id="SM00252"/>
    </source>
</evidence>
<sequence length="1439" mass="164591">MAEFLDQIAELGSEDDEDFDEEAGDARKKSNGANGAVDDSSEEEEDDDDEEAARRIREGFIVDEDEDEDEQTERRRLKKKRRREREEVDILDDEDLDLIGEANPQYEARQPSKSKYKRLKRGHKDDRPTQEARGIDEIFSDDEEGQGDDAIDRHREPRGGLVDEFADFIDEDEFEDDIQRELEEDREVARPGMSGLTGLSGLQAAGLDEAAEEDFRAAFGDGTEYDWALDLQMEADDKEQGEGRELELKDVFEPAQLVERLITDDDMVIRGIDVPERLQLARKPFKPLELTPDEMKARLKDEAHWITTLILPKKRLARYFAEPFERAVHKVLEFLTIEDYEVPFIFTHRKDYLIHAGGDYDADEDDADAPPPDAGPERLLVQNDLWEIFELDMKYRALAEKRDALQRSYDNLKSISNITDPVFEEMVGKVQTIEEIQEIQDYLHFQYSAEMKDISLLESDRNGTQKRAQASRNIFEKVRASKAYAMVRAFGISADDFAQNIMASRRHHYTEDPADTPDDMADSLIDPPEYNTGAQVLRAAKAMYVEELVASPRMRRYLRQSFYESGMVDCIRTEKGLRKIGEDHPYYEFKYLRRQDFHSLSRQPEMYLKMLKAEEEGLIEVKVRMMDYDKFKRNLYQYIQSDNYSEVADAWNVLRREVLDSALAKLEKAMSRGVKETLRSECENELCKTARDKYYEKLDQAPYKPKGTDLGTVPRVLTLSNGRAARGDAICWAYLEPDGRVQEQGKFADLRMGNPERYIADGKDVANFCEIVRRRKPDVIGVSGFSTETKRLVKDLEAIIETYDLRGPEYTDPNDEDEEKSDLLEVFMINDEVARLYYNSARAAKEFPTYPPLTRYCIALARYLQSPLQEYAALQKDIVSIPFVPNQNLLPQDKLLARLDSAMVDMVNLVGVEINEAVSDPYLANLLPYICGLGPRKADDVLKVINMNGGEVYSRGELCGYATDRELRPAMGAKVFQNCASFLYIRYDGQEAESDYLDNTRVHPEDYDLGRKMAADAMEMDEEDVKGECDEYGPSGVIRKMIREDANERVQDLILEAYAEQIEKNLEIRKRATLETIRAELMVAYEEIRRAFSIMSTDEVFTMLTGETRESLTEGMIVPVSIKRTFPDHIEVKLDCGIDGGVSESEYPEGVGGAGIEPRHYYQIHQTVPAKILFINRKALTAQLTFREDLLRRPFRKEIDRLPGEWDDRQEADDKKAAEKEKETVTGRAHRVVNHPLFFAFNTAQAEEYLGGKEPGELVIRPSSKGLDHLAVTWKVADNVYQHLDVLELDKENEYSLGKTLRVGRMTYSDLDELIVGHVEAMAKKVTEMMKDERYQKGSKAATEQWLCTYTEANPKRSMYAFCINPKYPGYFFLCYKAGQAAALGAWPVKVVPRGFELQGSQYPDMKSLKNGFKMQMQTMQAGGGGRPPVGGGGGAVRR</sequence>
<feature type="region of interest" description="Disordered" evidence="11">
    <location>
        <begin position="1"/>
        <end position="159"/>
    </location>
</feature>
<dbReference type="RefSeq" id="XP_033583517.1">
    <property type="nucleotide sequence ID" value="XM_033716480.1"/>
</dbReference>
<dbReference type="EMBL" id="MU003693">
    <property type="protein sequence ID" value="KAF2816553.1"/>
    <property type="molecule type" value="Genomic_DNA"/>
</dbReference>
<dbReference type="FunFam" id="1.10.10.2740:FF:000002">
    <property type="entry name" value="Transcription elongation factor Spt6"/>
    <property type="match status" value="1"/>
</dbReference>
<comment type="similarity">
    <text evidence="3 10">Belongs to the SPT6 family.</text>
</comment>
<dbReference type="GO" id="GO:0034728">
    <property type="term" value="P:nucleosome organization"/>
    <property type="evidence" value="ECO:0007669"/>
    <property type="project" value="TreeGrafter"/>
</dbReference>
<dbReference type="InterPro" id="IPR012337">
    <property type="entry name" value="RNaseH-like_sf"/>
</dbReference>
<dbReference type="CDD" id="cd09918">
    <property type="entry name" value="SH2_Nterm_SPT6_like"/>
    <property type="match status" value="1"/>
</dbReference>
<dbReference type="GO" id="GO:0008023">
    <property type="term" value="C:transcription elongation factor complex"/>
    <property type="evidence" value="ECO:0007669"/>
    <property type="project" value="TreeGrafter"/>
</dbReference>
<dbReference type="Gene3D" id="1.10.3500.10">
    <property type="entry name" value="Tex N-terminal region-like"/>
    <property type="match status" value="1"/>
</dbReference>
<dbReference type="SUPFAM" id="SSF55550">
    <property type="entry name" value="SH2 domain"/>
    <property type="match status" value="1"/>
</dbReference>
<dbReference type="GO" id="GO:0003677">
    <property type="term" value="F:DNA binding"/>
    <property type="evidence" value="ECO:0007669"/>
    <property type="project" value="InterPro"/>
</dbReference>
<dbReference type="Gene3D" id="3.30.505.10">
    <property type="entry name" value="SH2 domain"/>
    <property type="match status" value="2"/>
</dbReference>
<feature type="compositionally biased region" description="Acidic residues" evidence="11">
    <location>
        <begin position="12"/>
        <end position="23"/>
    </location>
</feature>
<dbReference type="GO" id="GO:0031491">
    <property type="term" value="F:nucleosome binding"/>
    <property type="evidence" value="ECO:0007669"/>
    <property type="project" value="TreeGrafter"/>
</dbReference>
<evidence type="ECO:0000259" key="13">
    <source>
        <dbReference type="SMART" id="SM00316"/>
    </source>
</evidence>
<dbReference type="InterPro" id="IPR028231">
    <property type="entry name" value="Spt6_YqgF"/>
</dbReference>
<dbReference type="InterPro" id="IPR037027">
    <property type="entry name" value="YqgF/RNaseH-like_dom_sf"/>
</dbReference>
<comment type="function">
    <text evidence="10">Plays a role in maintenance of chromatin structure during RNA polymerase II transcription elongation thereby repressing transcription initiation from cryptic promoters. Mediates the reassembly of nucleosomes onto the promoters of at least a selected set of genes during repression; the nucleosome reassembly is essential for transcriptional repression.</text>
</comment>
<keyword evidence="6" id="KW-0727">SH2 domain</keyword>
<feature type="compositionally biased region" description="Basic and acidic residues" evidence="11">
    <location>
        <begin position="1206"/>
        <end position="1225"/>
    </location>
</feature>
<dbReference type="InterPro" id="IPR042066">
    <property type="entry name" value="Spt6_death-like"/>
</dbReference>
<dbReference type="GeneID" id="54457373"/>
<dbReference type="InterPro" id="IPR028083">
    <property type="entry name" value="Spt6_acidic_N_dom"/>
</dbReference>
<evidence type="ECO:0000256" key="7">
    <source>
        <dbReference type="ARBA" id="ARBA00023163"/>
    </source>
</evidence>
<dbReference type="CDD" id="cd09928">
    <property type="entry name" value="SH2_Cterm_SPT6_like"/>
    <property type="match status" value="1"/>
</dbReference>
<evidence type="ECO:0000256" key="11">
    <source>
        <dbReference type="SAM" id="MobiDB-lite"/>
    </source>
</evidence>
<dbReference type="FunFam" id="3.30.505.10:FF:000065">
    <property type="entry name" value="Transcription elongation factor SPT6"/>
    <property type="match status" value="1"/>
</dbReference>
<evidence type="ECO:0000256" key="9">
    <source>
        <dbReference type="ARBA" id="ARBA00093389"/>
    </source>
</evidence>
<dbReference type="Pfam" id="PF14632">
    <property type="entry name" value="SPT6_acidic"/>
    <property type="match status" value="1"/>
</dbReference>
<evidence type="ECO:0000313" key="16">
    <source>
        <dbReference type="RefSeq" id="XP_033583517.1"/>
    </source>
</evidence>
<dbReference type="InterPro" id="IPR035018">
    <property type="entry name" value="Spt6_SH2_C"/>
</dbReference>
<reference evidence="14 16" key="1">
    <citation type="journal article" date="2020" name="Stud. Mycol.">
        <title>101 Dothideomycetes genomes: a test case for predicting lifestyles and emergence of pathogens.</title>
        <authorList>
            <person name="Haridas S."/>
            <person name="Albert R."/>
            <person name="Binder M."/>
            <person name="Bloem J."/>
            <person name="Labutti K."/>
            <person name="Salamov A."/>
            <person name="Andreopoulos B."/>
            <person name="Baker S."/>
            <person name="Barry K."/>
            <person name="Bills G."/>
            <person name="Bluhm B."/>
            <person name="Cannon C."/>
            <person name="Castanera R."/>
            <person name="Culley D."/>
            <person name="Daum C."/>
            <person name="Ezra D."/>
            <person name="Gonzalez J."/>
            <person name="Henrissat B."/>
            <person name="Kuo A."/>
            <person name="Liang C."/>
            <person name="Lipzen A."/>
            <person name="Lutzoni F."/>
            <person name="Magnuson J."/>
            <person name="Mondo S."/>
            <person name="Nolan M."/>
            <person name="Ohm R."/>
            <person name="Pangilinan J."/>
            <person name="Park H.-J."/>
            <person name="Ramirez L."/>
            <person name="Alfaro M."/>
            <person name="Sun H."/>
            <person name="Tritt A."/>
            <person name="Yoshinaga Y."/>
            <person name="Zwiers L.-H."/>
            <person name="Turgeon B."/>
            <person name="Goodwin S."/>
            <person name="Spatafora J."/>
            <person name="Crous P."/>
            <person name="Grigoriev I."/>
        </authorList>
    </citation>
    <scope>NUCLEOTIDE SEQUENCE</scope>
    <source>
        <strain evidence="14 16">CBS 304.34</strain>
    </source>
</reference>
<evidence type="ECO:0000313" key="15">
    <source>
        <dbReference type="Proteomes" id="UP000504636"/>
    </source>
</evidence>
<keyword evidence="14 16" id="KW-0648">Protein biosynthesis</keyword>
<gene>
    <name evidence="14 16" type="ORF">BDZ99DRAFT_407474</name>
</gene>
<evidence type="ECO:0000256" key="5">
    <source>
        <dbReference type="ARBA" id="ARBA00022454"/>
    </source>
</evidence>
<dbReference type="InterPro" id="IPR035019">
    <property type="entry name" value="Spt6_SH2_N"/>
</dbReference>
<accession>A0A6A6Z7A2</accession>
<keyword evidence="5" id="KW-0158">Chromosome</keyword>
<feature type="compositionally biased region" description="Basic and acidic residues" evidence="11">
    <location>
        <begin position="123"/>
        <end position="136"/>
    </location>
</feature>
<dbReference type="InterPro" id="IPR055179">
    <property type="entry name" value="Tex-like_central_region"/>
</dbReference>
<evidence type="ECO:0000256" key="10">
    <source>
        <dbReference type="PIRNR" id="PIRNR036947"/>
    </source>
</evidence>
<dbReference type="InterPro" id="IPR036860">
    <property type="entry name" value="SH2_dom_sf"/>
</dbReference>
<dbReference type="PANTHER" id="PTHR10145:SF6">
    <property type="entry name" value="TRANSCRIPTION ELONGATION FACTOR SPT6"/>
    <property type="match status" value="1"/>
</dbReference>
<dbReference type="FunFam" id="3.30.505.10:FF:000056">
    <property type="entry name" value="Transcription elongation factor Spt6"/>
    <property type="match status" value="1"/>
</dbReference>
<keyword evidence="7 10" id="KW-0804">Transcription</keyword>
<reference evidence="16" key="3">
    <citation type="submission" date="2025-04" db="UniProtKB">
        <authorList>
            <consortium name="RefSeq"/>
        </authorList>
    </citation>
    <scope>IDENTIFICATION</scope>
    <source>
        <strain evidence="16">CBS 304.34</strain>
    </source>
</reference>
<dbReference type="OrthoDB" id="995477at2759"/>
<dbReference type="SUPFAM" id="SSF53098">
    <property type="entry name" value="Ribonuclease H-like"/>
    <property type="match status" value="1"/>
</dbReference>
<evidence type="ECO:0000256" key="6">
    <source>
        <dbReference type="ARBA" id="ARBA00022999"/>
    </source>
</evidence>
<dbReference type="InterPro" id="IPR000980">
    <property type="entry name" value="SH2"/>
</dbReference>
<dbReference type="InterPro" id="IPR012340">
    <property type="entry name" value="NA-bd_OB-fold"/>
</dbReference>